<name>A0A1D2M268_ORCCI</name>
<keyword evidence="4" id="KW-1185">Reference proteome</keyword>
<dbReference type="EMBL" id="LJIJ01006260">
    <property type="protein sequence ID" value="ODM87060.1"/>
    <property type="molecule type" value="Genomic_DNA"/>
</dbReference>
<evidence type="ECO:0000313" key="4">
    <source>
        <dbReference type="Proteomes" id="UP000094527"/>
    </source>
</evidence>
<sequence length="321" mass="36674">MELTLKLPPNTYVYLPVETVMKILEATEKAEKRAVANVLNFQFASQLLLESTVLLDDLNTFKCTETVGMQESGLFGVNQRALWIFLGTTYLNVYYNDDINTPAIESMMSKIKLGYMDVIDGLPWMEKSTKDYLKDKIQSMTTYITKPDWLRQPGGLENFYNGLKASGDKSSSYPMNFLSINDWFVTKKRSHVHKAAIMGTNYANYTIYDNEWSRYLGMVQAQFHKGVNQARIEGGIVQKPFFRCQQTRIHELWGTGDGLSHEIGHSFDQQGRHFDKNGVFGEHWDATSVQKYKEWVESIDQDAGNVAYQLSETSAETLKPS</sequence>
<dbReference type="InterPro" id="IPR024079">
    <property type="entry name" value="MetalloPept_cat_dom_sf"/>
</dbReference>
<evidence type="ECO:0000259" key="2">
    <source>
        <dbReference type="Pfam" id="PF01431"/>
    </source>
</evidence>
<reference evidence="3 4" key="1">
    <citation type="journal article" date="2016" name="Genome Biol. Evol.">
        <title>Gene Family Evolution Reflects Adaptation to Soil Environmental Stressors in the Genome of the Collembolan Orchesella cincta.</title>
        <authorList>
            <person name="Faddeeva-Vakhrusheva A."/>
            <person name="Derks M.F."/>
            <person name="Anvar S.Y."/>
            <person name="Agamennone V."/>
            <person name="Suring W."/>
            <person name="Smit S."/>
            <person name="van Straalen N.M."/>
            <person name="Roelofs D."/>
        </authorList>
    </citation>
    <scope>NUCLEOTIDE SEQUENCE [LARGE SCALE GENOMIC DNA]</scope>
    <source>
        <tissue evidence="3">Mixed pool</tissue>
    </source>
</reference>
<gene>
    <name evidence="3" type="ORF">Ocin01_19622</name>
</gene>
<dbReference type="AlphaFoldDB" id="A0A1D2M268"/>
<dbReference type="SUPFAM" id="SSF55486">
    <property type="entry name" value="Metalloproteases ('zincins'), catalytic domain"/>
    <property type="match status" value="1"/>
</dbReference>
<evidence type="ECO:0000313" key="3">
    <source>
        <dbReference type="EMBL" id="ODM87060.1"/>
    </source>
</evidence>
<dbReference type="Gene3D" id="3.40.390.10">
    <property type="entry name" value="Collagenase (Catalytic Domain)"/>
    <property type="match status" value="1"/>
</dbReference>
<dbReference type="GO" id="GO:0016485">
    <property type="term" value="P:protein processing"/>
    <property type="evidence" value="ECO:0007669"/>
    <property type="project" value="TreeGrafter"/>
</dbReference>
<dbReference type="Pfam" id="PF01431">
    <property type="entry name" value="Peptidase_M13"/>
    <property type="match status" value="1"/>
</dbReference>
<protein>
    <submittedName>
        <fullName evidence="3">Endothelin-converting enzyme 2</fullName>
    </submittedName>
</protein>
<organism evidence="3 4">
    <name type="scientific">Orchesella cincta</name>
    <name type="common">Springtail</name>
    <name type="synonym">Podura cincta</name>
    <dbReference type="NCBI Taxonomy" id="48709"/>
    <lineage>
        <taxon>Eukaryota</taxon>
        <taxon>Metazoa</taxon>
        <taxon>Ecdysozoa</taxon>
        <taxon>Arthropoda</taxon>
        <taxon>Hexapoda</taxon>
        <taxon>Collembola</taxon>
        <taxon>Entomobryomorpha</taxon>
        <taxon>Entomobryoidea</taxon>
        <taxon>Orchesellidae</taxon>
        <taxon>Orchesellinae</taxon>
        <taxon>Orchesella</taxon>
    </lineage>
</organism>
<dbReference type="PANTHER" id="PTHR11733">
    <property type="entry name" value="ZINC METALLOPROTEASE FAMILY M13 NEPRILYSIN-RELATED"/>
    <property type="match status" value="1"/>
</dbReference>
<comment type="caution">
    <text evidence="3">The sequence shown here is derived from an EMBL/GenBank/DDBJ whole genome shotgun (WGS) entry which is preliminary data.</text>
</comment>
<proteinExistence type="inferred from homology"/>
<comment type="similarity">
    <text evidence="1">Belongs to the peptidase M13 family.</text>
</comment>
<dbReference type="Proteomes" id="UP000094527">
    <property type="component" value="Unassembled WGS sequence"/>
</dbReference>
<dbReference type="InterPro" id="IPR018497">
    <property type="entry name" value="Peptidase_M13_C"/>
</dbReference>
<dbReference type="InterPro" id="IPR000718">
    <property type="entry name" value="Peptidase_M13"/>
</dbReference>
<dbReference type="PROSITE" id="PS51885">
    <property type="entry name" value="NEPRILYSIN"/>
    <property type="match status" value="1"/>
</dbReference>
<dbReference type="PANTHER" id="PTHR11733:SF167">
    <property type="entry name" value="FI17812P1-RELATED"/>
    <property type="match status" value="1"/>
</dbReference>
<dbReference type="OrthoDB" id="6776506at2759"/>
<dbReference type="GO" id="GO:0005886">
    <property type="term" value="C:plasma membrane"/>
    <property type="evidence" value="ECO:0007669"/>
    <property type="project" value="TreeGrafter"/>
</dbReference>
<feature type="domain" description="Peptidase M13 C-terminal" evidence="2">
    <location>
        <begin position="232"/>
        <end position="294"/>
    </location>
</feature>
<dbReference type="GO" id="GO:0004222">
    <property type="term" value="F:metalloendopeptidase activity"/>
    <property type="evidence" value="ECO:0007669"/>
    <property type="project" value="InterPro"/>
</dbReference>
<accession>A0A1D2M268</accession>
<dbReference type="OMA" id="HLYNWES"/>
<evidence type="ECO:0000256" key="1">
    <source>
        <dbReference type="ARBA" id="ARBA00007357"/>
    </source>
</evidence>
<dbReference type="STRING" id="48709.A0A1D2M268"/>